<evidence type="ECO:0000256" key="5">
    <source>
        <dbReference type="SAM" id="Phobius"/>
    </source>
</evidence>
<dbReference type="AlphaFoldDB" id="A0A919S138"/>
<reference evidence="6" key="1">
    <citation type="submission" date="2021-03" db="EMBL/GenBank/DDBJ databases">
        <title>Taxonomic study of Clostridium polyendosporum from meadow-gley soil under rice.</title>
        <authorList>
            <person name="Kobayashi H."/>
            <person name="Tanizawa Y."/>
            <person name="Yagura M."/>
        </authorList>
    </citation>
    <scope>NUCLEOTIDE SEQUENCE</scope>
    <source>
        <strain evidence="6">JCM 30710</strain>
    </source>
</reference>
<gene>
    <name evidence="6" type="primary">nirC_2</name>
    <name evidence="6" type="ORF">CPJCM30710_21600</name>
</gene>
<organism evidence="6 7">
    <name type="scientific">Clostridium polyendosporum</name>
    <dbReference type="NCBI Taxonomy" id="69208"/>
    <lineage>
        <taxon>Bacteria</taxon>
        <taxon>Bacillati</taxon>
        <taxon>Bacillota</taxon>
        <taxon>Clostridia</taxon>
        <taxon>Eubacteriales</taxon>
        <taxon>Clostridiaceae</taxon>
        <taxon>Clostridium</taxon>
    </lineage>
</organism>
<feature type="transmembrane region" description="Helical" evidence="5">
    <location>
        <begin position="24"/>
        <end position="46"/>
    </location>
</feature>
<dbReference type="GO" id="GO:0005886">
    <property type="term" value="C:plasma membrane"/>
    <property type="evidence" value="ECO:0007669"/>
    <property type="project" value="TreeGrafter"/>
</dbReference>
<comment type="caution">
    <text evidence="6">The sequence shown here is derived from an EMBL/GenBank/DDBJ whole genome shotgun (WGS) entry which is preliminary data.</text>
</comment>
<protein>
    <submittedName>
        <fullName evidence="6">Transporter</fullName>
    </submittedName>
</protein>
<feature type="transmembrane region" description="Helical" evidence="5">
    <location>
        <begin position="155"/>
        <end position="174"/>
    </location>
</feature>
<feature type="transmembrane region" description="Helical" evidence="5">
    <location>
        <begin position="66"/>
        <end position="95"/>
    </location>
</feature>
<keyword evidence="4 5" id="KW-0472">Membrane</keyword>
<accession>A0A919S138</accession>
<dbReference type="Pfam" id="PF01226">
    <property type="entry name" value="Form_Nir_trans"/>
    <property type="match status" value="1"/>
</dbReference>
<feature type="transmembrane region" description="Helical" evidence="5">
    <location>
        <begin position="186"/>
        <end position="214"/>
    </location>
</feature>
<sequence length="266" mass="29325">MFKEEILKVAHSAEKKKKFCQESIAKYFVLSLIAGFYIMVGVALSYTASAIFNVDGKAYSKIAAGLTFSVALSLIYFAGAELFTGNCFVLTVGALEKRIKWIDWVKVIFVCYVGNFVGALLLGYLYAKSGVAKGLADNYIVHLAETKMHLSIEQAVLRGILCNFVVCAATWICYKMKDDVSKLILVFWCIFAFITAGFEHSIANMGILSLALMFPHPEAVTVSGMFYNLVWVTLGNIIGGAVFMAVPYWYACKSKSQKSNEAKHVA</sequence>
<evidence type="ECO:0000256" key="1">
    <source>
        <dbReference type="ARBA" id="ARBA00004141"/>
    </source>
</evidence>
<keyword evidence="7" id="KW-1185">Reference proteome</keyword>
<dbReference type="PANTHER" id="PTHR30520">
    <property type="entry name" value="FORMATE TRANSPORTER-RELATED"/>
    <property type="match status" value="1"/>
</dbReference>
<dbReference type="InterPro" id="IPR023271">
    <property type="entry name" value="Aquaporin-like"/>
</dbReference>
<feature type="transmembrane region" description="Helical" evidence="5">
    <location>
        <begin position="107"/>
        <end position="127"/>
    </location>
</feature>
<dbReference type="RefSeq" id="WP_212904191.1">
    <property type="nucleotide sequence ID" value="NZ_BOPZ01000018.1"/>
</dbReference>
<evidence type="ECO:0000256" key="3">
    <source>
        <dbReference type="ARBA" id="ARBA00022989"/>
    </source>
</evidence>
<name>A0A919S138_9CLOT</name>
<dbReference type="InterPro" id="IPR000292">
    <property type="entry name" value="For/NO2_transpt"/>
</dbReference>
<keyword evidence="3 5" id="KW-1133">Transmembrane helix</keyword>
<feature type="transmembrane region" description="Helical" evidence="5">
    <location>
        <begin position="226"/>
        <end position="250"/>
    </location>
</feature>
<evidence type="ECO:0000256" key="4">
    <source>
        <dbReference type="ARBA" id="ARBA00023136"/>
    </source>
</evidence>
<comment type="subcellular location">
    <subcellularLocation>
        <location evidence="1">Membrane</location>
        <topology evidence="1">Multi-pass membrane protein</topology>
    </subcellularLocation>
</comment>
<dbReference type="Proteomes" id="UP000679179">
    <property type="component" value="Unassembled WGS sequence"/>
</dbReference>
<dbReference type="PANTHER" id="PTHR30520:SF8">
    <property type="entry name" value="NITRITE TRANSPORTER NIRC"/>
    <property type="match status" value="1"/>
</dbReference>
<dbReference type="Gene3D" id="1.20.1080.10">
    <property type="entry name" value="Glycerol uptake facilitator protein"/>
    <property type="match status" value="1"/>
</dbReference>
<proteinExistence type="predicted"/>
<dbReference type="GO" id="GO:0015499">
    <property type="term" value="F:formate transmembrane transporter activity"/>
    <property type="evidence" value="ECO:0007669"/>
    <property type="project" value="TreeGrafter"/>
</dbReference>
<evidence type="ECO:0000256" key="2">
    <source>
        <dbReference type="ARBA" id="ARBA00022692"/>
    </source>
</evidence>
<evidence type="ECO:0000313" key="6">
    <source>
        <dbReference type="EMBL" id="GIM29494.1"/>
    </source>
</evidence>
<evidence type="ECO:0000313" key="7">
    <source>
        <dbReference type="Proteomes" id="UP000679179"/>
    </source>
</evidence>
<keyword evidence="2 5" id="KW-0812">Transmembrane</keyword>
<dbReference type="EMBL" id="BOPZ01000018">
    <property type="protein sequence ID" value="GIM29494.1"/>
    <property type="molecule type" value="Genomic_DNA"/>
</dbReference>